<dbReference type="Proteomes" id="UP001279860">
    <property type="component" value="Unassembled WGS sequence"/>
</dbReference>
<comment type="caution">
    <text evidence="1">The sequence shown here is derived from an EMBL/GenBank/DDBJ whole genome shotgun (WGS) entry which is preliminary data.</text>
</comment>
<reference evidence="1 2" key="1">
    <citation type="submission" date="2023-11" db="EMBL/GenBank/DDBJ databases">
        <title>Plant-associative lifestyle of Vibrio porteresiae and its evolutionary dynamics.</title>
        <authorList>
            <person name="Rameshkumar N."/>
            <person name="Kirti K."/>
        </authorList>
    </citation>
    <scope>NUCLEOTIDE SEQUENCE [LARGE SCALE GENOMIC DNA]</scope>
    <source>
        <strain evidence="1 2">MSSRF7</strain>
    </source>
</reference>
<gene>
    <name evidence="1" type="ORF">SBX64_10460</name>
</gene>
<sequence>MSVSLSSPIHSDSHYTKLVNDYMLSKCPSLEHYSNSNTSGILVQTHVSKNFGKTSGPNPTNKVCTILIISNRISYGLLAMQEWTDVFLKARENDDSKYTNTELLVHLHLNNPLMRHWEIGSFEQSLIKKLDTFGQSKDIRYCIDFSAWLLNKETSALQPISNPSGDASEYNTAILGSRRERLATIPYGLLRAFGLHKALRLNSGSASGGNNDVYMIVDVEPTEALNPSNMNKATDTHPMSATVTTALKNRSACFGETWKLLTHGSSTKNVVYNRLEWKSNHAPSMVAQWYDAKYPDGTPYDTYTDELTNTNVKANLLKSSEVRLKMDLAMSECMTKLTNHMNNAARSSTYPSEPLLGFKMSSFTSPQIIRSAASDEKSAIGYEKTITQDGKTLRYVVLCNVMGIGSGEGRSIENNLKGSDSSAMHSGKYIWTSAWGVLKDIVVAKLALVNIADTGKPYYEPKVKITVGDIKDMGGIDSGSLSRDTVIVNIDPTKTV</sequence>
<evidence type="ECO:0000313" key="1">
    <source>
        <dbReference type="EMBL" id="MDW6092971.1"/>
    </source>
</evidence>
<keyword evidence="2" id="KW-1185">Reference proteome</keyword>
<protein>
    <submittedName>
        <fullName evidence="1">Uncharacterized protein</fullName>
    </submittedName>
</protein>
<proteinExistence type="predicted"/>
<dbReference type="RefSeq" id="WP_157634898.1">
    <property type="nucleotide sequence ID" value="NZ_AP024903.1"/>
</dbReference>
<accession>A0ABU4IUA9</accession>
<organism evidence="1 2">
    <name type="scientific">Vibrio rhizosphaerae</name>
    <dbReference type="NCBI Taxonomy" id="398736"/>
    <lineage>
        <taxon>Bacteria</taxon>
        <taxon>Pseudomonadati</taxon>
        <taxon>Pseudomonadota</taxon>
        <taxon>Gammaproteobacteria</taxon>
        <taxon>Vibrionales</taxon>
        <taxon>Vibrionaceae</taxon>
        <taxon>Vibrio</taxon>
    </lineage>
</organism>
<name>A0ABU4IUA9_9VIBR</name>
<dbReference type="EMBL" id="JAWRCP010000001">
    <property type="protein sequence ID" value="MDW6092971.1"/>
    <property type="molecule type" value="Genomic_DNA"/>
</dbReference>
<evidence type="ECO:0000313" key="2">
    <source>
        <dbReference type="Proteomes" id="UP001279860"/>
    </source>
</evidence>